<keyword evidence="1" id="KW-1133">Transmembrane helix</keyword>
<evidence type="ECO:0000313" key="3">
    <source>
        <dbReference type="Proteomes" id="UP000245206"/>
    </source>
</evidence>
<dbReference type="EMBL" id="BFAZ01000009">
    <property type="protein sequence ID" value="GBF42831.1"/>
    <property type="molecule type" value="Genomic_DNA"/>
</dbReference>
<sequence>MYQLLKFQNFVFAFVLYVGSYFVSGILFPLLANGAYEQAYEMEQTNTLFAIPLYEKALSQKPSGKLQKAVVSRLFFLYKKHSKLLDALFLGSRFPSLIPSKDRSWIWNQLTDIYKPINVSELSSTYVLATKANGENSSELREHLKQRNLPKLYEFSSILLLKRKQYKVILSLYEENPSMFLTPLFIGISELKLDTEQGKEFLKKILTDSDKERTDQEKSDILYLMGVHYRQSNEHELSARYFRMSGSFFAKPRADLEASKSLVLQGKTKEMCSTFKFFVSPFDEIETLLHYHCSPNGTQSSRPIFASIRILAEREGNEFLNVLYPKDSL</sequence>
<dbReference type="AlphaFoldDB" id="A0A2P2DDY1"/>
<evidence type="ECO:0008006" key="4">
    <source>
        <dbReference type="Google" id="ProtNLM"/>
    </source>
</evidence>
<organism evidence="2 3">
    <name type="scientific">Leptospira ellinghausenii</name>
    <dbReference type="NCBI Taxonomy" id="1917822"/>
    <lineage>
        <taxon>Bacteria</taxon>
        <taxon>Pseudomonadati</taxon>
        <taxon>Spirochaetota</taxon>
        <taxon>Spirochaetia</taxon>
        <taxon>Leptospirales</taxon>
        <taxon>Leptospiraceae</taxon>
        <taxon>Leptospira</taxon>
    </lineage>
</organism>
<dbReference type="Proteomes" id="UP000245206">
    <property type="component" value="Unassembled WGS sequence"/>
</dbReference>
<keyword evidence="3" id="KW-1185">Reference proteome</keyword>
<feature type="transmembrane region" description="Helical" evidence="1">
    <location>
        <begin position="12"/>
        <end position="32"/>
    </location>
</feature>
<evidence type="ECO:0000313" key="2">
    <source>
        <dbReference type="EMBL" id="GBF42831.1"/>
    </source>
</evidence>
<reference evidence="3" key="1">
    <citation type="journal article" date="2019" name="Microbiol. Immunol.">
        <title>Molecular and phenotypic characterization of Leptospira johnsonii sp. nov., Leptospira ellinghausenii sp. nov. and Leptospira ryugenii sp. nov. isolated from soil and water in Japan.</title>
        <authorList>
            <person name="Masuzawa T."/>
            <person name="Saito M."/>
            <person name="Nakao R."/>
            <person name="Nikaido Y."/>
            <person name="Matsumoto M."/>
            <person name="Ogawa M."/>
            <person name="Yokoyama M."/>
            <person name="Hidaka Y."/>
            <person name="Tomita J."/>
            <person name="Sakakibara K."/>
            <person name="Suzuki K."/>
            <person name="Yasuda S."/>
            <person name="Sato H."/>
            <person name="Yamaguchi M."/>
            <person name="Yoshida S.I."/>
            <person name="Koizumi N."/>
            <person name="Kawamura Y."/>
        </authorList>
    </citation>
    <scope>NUCLEOTIDE SEQUENCE [LARGE SCALE GENOMIC DNA]</scope>
    <source>
        <strain evidence="3">E18</strain>
    </source>
</reference>
<comment type="caution">
    <text evidence="2">The sequence shown here is derived from an EMBL/GenBank/DDBJ whole genome shotgun (WGS) entry which is preliminary data.</text>
</comment>
<protein>
    <recommendedName>
        <fullName evidence="4">Tetratricopeptide repeat protein</fullName>
    </recommendedName>
</protein>
<keyword evidence="1" id="KW-0812">Transmembrane</keyword>
<name>A0A2P2DDY1_9LEPT</name>
<gene>
    <name evidence="2" type="ORF">LPTSP2_21230</name>
</gene>
<accession>A0A2P2DDY1</accession>
<dbReference type="RefSeq" id="WP_245918379.1">
    <property type="nucleotide sequence ID" value="NZ_BFAZ01000009.1"/>
</dbReference>
<keyword evidence="1" id="KW-0472">Membrane</keyword>
<evidence type="ECO:0000256" key="1">
    <source>
        <dbReference type="SAM" id="Phobius"/>
    </source>
</evidence>
<proteinExistence type="predicted"/>